<accession>A0A5J4WHX6</accession>
<feature type="region of interest" description="Disordered" evidence="1">
    <location>
        <begin position="27"/>
        <end position="48"/>
    </location>
</feature>
<dbReference type="EMBL" id="SNRW01001991">
    <property type="protein sequence ID" value="KAA6394263.1"/>
    <property type="molecule type" value="Genomic_DNA"/>
</dbReference>
<evidence type="ECO:0000313" key="2">
    <source>
        <dbReference type="EMBL" id="KAA6394263.1"/>
    </source>
</evidence>
<organism evidence="2 3">
    <name type="scientific">Streblomastix strix</name>
    <dbReference type="NCBI Taxonomy" id="222440"/>
    <lineage>
        <taxon>Eukaryota</taxon>
        <taxon>Metamonada</taxon>
        <taxon>Preaxostyla</taxon>
        <taxon>Oxymonadida</taxon>
        <taxon>Streblomastigidae</taxon>
        <taxon>Streblomastix</taxon>
    </lineage>
</organism>
<name>A0A5J4WHX6_9EUKA</name>
<feature type="non-terminal residue" evidence="2">
    <location>
        <position position="212"/>
    </location>
</feature>
<sequence length="212" mass="24929">MHKWMLKGFVLIPVGKDDEGHYWPEFGPGVPHATDRRKTKQQGQTPSMDDVRALWKKHNFDLRVACARRDYDSKDDSKTLQSSKTTRRQFRNKFGRNKKDLYHHITRDRDMTLLTEAENQEKDQDQEVIQGLENSRVQEKLQTKVIMDLRLGMNKEVEVGEHIEEGGTIIQERVQIIKIEINLTRIGTEKHRNIIHIQNRPLTRQRIPQTGT</sequence>
<proteinExistence type="predicted"/>
<dbReference type="AlphaFoldDB" id="A0A5J4WHX6"/>
<evidence type="ECO:0000256" key="1">
    <source>
        <dbReference type="SAM" id="MobiDB-lite"/>
    </source>
</evidence>
<comment type="caution">
    <text evidence="2">The sequence shown here is derived from an EMBL/GenBank/DDBJ whole genome shotgun (WGS) entry which is preliminary data.</text>
</comment>
<protein>
    <submittedName>
        <fullName evidence="2">Uncharacterized protein</fullName>
    </submittedName>
</protein>
<dbReference type="Proteomes" id="UP000324800">
    <property type="component" value="Unassembled WGS sequence"/>
</dbReference>
<evidence type="ECO:0000313" key="3">
    <source>
        <dbReference type="Proteomes" id="UP000324800"/>
    </source>
</evidence>
<reference evidence="2 3" key="1">
    <citation type="submission" date="2019-03" db="EMBL/GenBank/DDBJ databases">
        <title>Single cell metagenomics reveals metabolic interactions within the superorganism composed of flagellate Streblomastix strix and complex community of Bacteroidetes bacteria on its surface.</title>
        <authorList>
            <person name="Treitli S.C."/>
            <person name="Kolisko M."/>
            <person name="Husnik F."/>
            <person name="Keeling P."/>
            <person name="Hampl V."/>
        </authorList>
    </citation>
    <scope>NUCLEOTIDE SEQUENCE [LARGE SCALE GENOMIC DNA]</scope>
    <source>
        <strain evidence="2">ST1C</strain>
    </source>
</reference>
<gene>
    <name evidence="2" type="ORF">EZS28_010207</name>
</gene>